<dbReference type="SUPFAM" id="SSF56784">
    <property type="entry name" value="HAD-like"/>
    <property type="match status" value="1"/>
</dbReference>
<dbReference type="AlphaFoldDB" id="A0A0A8H946"/>
<evidence type="ECO:0000256" key="1">
    <source>
        <dbReference type="ARBA" id="ARBA00000830"/>
    </source>
</evidence>
<dbReference type="PANTHER" id="PTHR43434">
    <property type="entry name" value="PHOSPHOGLYCOLATE PHOSPHATASE"/>
    <property type="match status" value="1"/>
</dbReference>
<dbReference type="SFLD" id="SFLDG01129">
    <property type="entry name" value="C1.5:_HAD__Beta-PGM__Phosphata"/>
    <property type="match status" value="1"/>
</dbReference>
<dbReference type="EC" id="3.1.3.18" evidence="4"/>
<dbReference type="HOGENOM" id="CLU_045011_19_3_7"/>
<evidence type="ECO:0000256" key="4">
    <source>
        <dbReference type="ARBA" id="ARBA00013078"/>
    </source>
</evidence>
<comment type="catalytic activity">
    <reaction evidence="1">
        <text>2-phosphoglycolate + H2O = glycolate + phosphate</text>
        <dbReference type="Rhea" id="RHEA:14369"/>
        <dbReference type="ChEBI" id="CHEBI:15377"/>
        <dbReference type="ChEBI" id="CHEBI:29805"/>
        <dbReference type="ChEBI" id="CHEBI:43474"/>
        <dbReference type="ChEBI" id="CHEBI:58033"/>
        <dbReference type="EC" id="3.1.3.18"/>
    </reaction>
</comment>
<comment type="pathway">
    <text evidence="2">Organic acid metabolism; glycolate biosynthesis; glycolate from 2-phosphoglycolate: step 1/1.</text>
</comment>
<organism evidence="5 6">
    <name type="scientific">Campylobacter subantarcticus LMG 24374</name>
    <dbReference type="NCBI Taxonomy" id="1388751"/>
    <lineage>
        <taxon>Bacteria</taxon>
        <taxon>Pseudomonadati</taxon>
        <taxon>Campylobacterota</taxon>
        <taxon>Epsilonproteobacteria</taxon>
        <taxon>Campylobacterales</taxon>
        <taxon>Campylobacteraceae</taxon>
        <taxon>Campylobacter</taxon>
    </lineage>
</organism>
<evidence type="ECO:0000313" key="6">
    <source>
        <dbReference type="Proteomes" id="UP000031135"/>
    </source>
</evidence>
<sequence length="208" mass="23641">MINVIFDMDGTLIDSANAIVCAVNEIRADLNLESLKRDFILDTINTPGQNYAKIFYGVDTYSHTSFKEGYEKYFIKHYDQSVVLFDGVVEVLDFCKKNGCYLAIATNAPQESLVPILKKQNILSYFDKILGVSYGIEAKPDPMMLRLIADEAKYNKSLFIGDSLKDRLCAKNANVDYIHIAWHKEVKEPDEVNDKNTLIEKIQTHMKG</sequence>
<dbReference type="GO" id="GO:0005829">
    <property type="term" value="C:cytosol"/>
    <property type="evidence" value="ECO:0007669"/>
    <property type="project" value="TreeGrafter"/>
</dbReference>
<dbReference type="GO" id="GO:0008967">
    <property type="term" value="F:phosphoglycolate phosphatase activity"/>
    <property type="evidence" value="ECO:0007669"/>
    <property type="project" value="UniProtKB-EC"/>
</dbReference>
<dbReference type="Gene3D" id="3.40.50.1000">
    <property type="entry name" value="HAD superfamily/HAD-like"/>
    <property type="match status" value="1"/>
</dbReference>
<dbReference type="Proteomes" id="UP000031135">
    <property type="component" value="Chromosome"/>
</dbReference>
<gene>
    <name evidence="5" type="ORF">CSUB8521_0825</name>
</gene>
<evidence type="ECO:0000313" key="5">
    <source>
        <dbReference type="EMBL" id="AJC90668.1"/>
    </source>
</evidence>
<dbReference type="SFLD" id="SFLDS00003">
    <property type="entry name" value="Haloacid_Dehalogenase"/>
    <property type="match status" value="1"/>
</dbReference>
<dbReference type="InterPro" id="IPR023198">
    <property type="entry name" value="PGP-like_dom2"/>
</dbReference>
<dbReference type="PANTHER" id="PTHR43434:SF1">
    <property type="entry name" value="PHOSPHOGLYCOLATE PHOSPHATASE"/>
    <property type="match status" value="1"/>
</dbReference>
<dbReference type="Gene3D" id="1.10.150.240">
    <property type="entry name" value="Putative phosphatase, domain 2"/>
    <property type="match status" value="1"/>
</dbReference>
<comment type="similarity">
    <text evidence="3">Belongs to the HAD-like hydrolase superfamily. CbbY/CbbZ/Gph/YieH family.</text>
</comment>
<dbReference type="PRINTS" id="PR00413">
    <property type="entry name" value="HADHALOGNASE"/>
</dbReference>
<dbReference type="InterPro" id="IPR041492">
    <property type="entry name" value="HAD_2"/>
</dbReference>
<name>A0A0A8H946_9BACT</name>
<reference evidence="5 6" key="1">
    <citation type="journal article" date="2014" name="Genome Biol. Evol.">
        <title>Comparative Genomics of the Campylobacter lari Group.</title>
        <authorList>
            <person name="Miller W.G."/>
            <person name="Yee E."/>
            <person name="Chapman M.H."/>
            <person name="Smith T.P."/>
            <person name="Bono J.L."/>
            <person name="Huynh S."/>
            <person name="Parker C.T."/>
            <person name="Vandamme P."/>
            <person name="Luong K."/>
            <person name="Korlach J."/>
        </authorList>
    </citation>
    <scope>NUCLEOTIDE SEQUENCE [LARGE SCALE GENOMIC DNA]</scope>
    <source>
        <strain evidence="5 6">LMG 24374</strain>
    </source>
</reference>
<dbReference type="OrthoDB" id="9792518at2"/>
<dbReference type="InterPro" id="IPR036412">
    <property type="entry name" value="HAD-like_sf"/>
</dbReference>
<evidence type="ECO:0000256" key="3">
    <source>
        <dbReference type="ARBA" id="ARBA00006171"/>
    </source>
</evidence>
<protein>
    <recommendedName>
        <fullName evidence="4">phosphoglycolate phosphatase</fullName>
        <ecNumber evidence="4">3.1.3.18</ecNumber>
    </recommendedName>
</protein>
<dbReference type="Pfam" id="PF13419">
    <property type="entry name" value="HAD_2"/>
    <property type="match status" value="1"/>
</dbReference>
<dbReference type="InterPro" id="IPR006439">
    <property type="entry name" value="HAD-SF_hydro_IA"/>
</dbReference>
<dbReference type="GO" id="GO:0006281">
    <property type="term" value="P:DNA repair"/>
    <property type="evidence" value="ECO:0007669"/>
    <property type="project" value="TreeGrafter"/>
</dbReference>
<accession>A0A0A8H946</accession>
<dbReference type="RefSeq" id="WP_039663682.1">
    <property type="nucleotide sequence ID" value="NZ_CP007772.1"/>
</dbReference>
<dbReference type="InterPro" id="IPR023214">
    <property type="entry name" value="HAD_sf"/>
</dbReference>
<dbReference type="NCBIfam" id="TIGR01549">
    <property type="entry name" value="HAD-SF-IA-v1"/>
    <property type="match status" value="1"/>
</dbReference>
<dbReference type="KEGG" id="csm:CSUB8521_0825"/>
<dbReference type="InterPro" id="IPR050155">
    <property type="entry name" value="HAD-like_hydrolase_sf"/>
</dbReference>
<proteinExistence type="inferred from homology"/>
<dbReference type="EMBL" id="CP007772">
    <property type="protein sequence ID" value="AJC90668.1"/>
    <property type="molecule type" value="Genomic_DNA"/>
</dbReference>
<evidence type="ECO:0000256" key="2">
    <source>
        <dbReference type="ARBA" id="ARBA00004818"/>
    </source>
</evidence>